<keyword evidence="4 6" id="KW-1133">Transmembrane helix</keyword>
<evidence type="ECO:0000256" key="2">
    <source>
        <dbReference type="ARBA" id="ARBA00009190"/>
    </source>
</evidence>
<dbReference type="Proteomes" id="UP000469523">
    <property type="component" value="Unassembled WGS sequence"/>
</dbReference>
<evidence type="ECO:0000256" key="3">
    <source>
        <dbReference type="ARBA" id="ARBA00022692"/>
    </source>
</evidence>
<feature type="transmembrane region" description="Helical" evidence="6">
    <location>
        <begin position="97"/>
        <end position="114"/>
    </location>
</feature>
<proteinExistence type="inferred from homology"/>
<name>A0A6N7Y065_9FIRM</name>
<comment type="subcellular location">
    <subcellularLocation>
        <location evidence="1 6">Membrane</location>
        <topology evidence="1 6">Multi-pass membrane protein</topology>
    </subcellularLocation>
</comment>
<dbReference type="GO" id="GO:0046873">
    <property type="term" value="F:metal ion transmembrane transporter activity"/>
    <property type="evidence" value="ECO:0007669"/>
    <property type="project" value="InterPro"/>
</dbReference>
<dbReference type="PANTHER" id="PTHR12608">
    <property type="entry name" value="TRANSMEMBRANE PROTEIN HTP-1 RELATED"/>
    <property type="match status" value="1"/>
</dbReference>
<dbReference type="PANTHER" id="PTHR12608:SF1">
    <property type="entry name" value="TRANSMEMBRANE PROTEIN 165"/>
    <property type="match status" value="1"/>
</dbReference>
<evidence type="ECO:0000256" key="5">
    <source>
        <dbReference type="ARBA" id="ARBA00023136"/>
    </source>
</evidence>
<evidence type="ECO:0000313" key="8">
    <source>
        <dbReference type="Proteomes" id="UP000469523"/>
    </source>
</evidence>
<feature type="transmembrane region" description="Helical" evidence="6">
    <location>
        <begin position="65"/>
        <end position="85"/>
    </location>
</feature>
<keyword evidence="3 6" id="KW-0812">Transmembrane</keyword>
<dbReference type="EMBL" id="VUNQ01000056">
    <property type="protein sequence ID" value="MSU03133.1"/>
    <property type="molecule type" value="Genomic_DNA"/>
</dbReference>
<evidence type="ECO:0000256" key="6">
    <source>
        <dbReference type="RuleBase" id="RU365102"/>
    </source>
</evidence>
<dbReference type="RefSeq" id="WP_154442628.1">
    <property type="nucleotide sequence ID" value="NZ_JAHLPJ010000001.1"/>
</dbReference>
<evidence type="ECO:0000313" key="7">
    <source>
        <dbReference type="EMBL" id="MSU03133.1"/>
    </source>
</evidence>
<comment type="caution">
    <text evidence="7">The sequence shown here is derived from an EMBL/GenBank/DDBJ whole genome shotgun (WGS) entry which is preliminary data.</text>
</comment>
<accession>A0A6N7Y065</accession>
<keyword evidence="5 6" id="KW-0472">Membrane</keyword>
<comment type="similarity">
    <text evidence="2 6">Belongs to the GDT1 family.</text>
</comment>
<dbReference type="AlphaFoldDB" id="A0A6N7Y065"/>
<feature type="transmembrane region" description="Helical" evidence="6">
    <location>
        <begin position="37"/>
        <end position="59"/>
    </location>
</feature>
<keyword evidence="8" id="KW-1185">Reference proteome</keyword>
<feature type="transmembrane region" description="Helical" evidence="6">
    <location>
        <begin position="189"/>
        <end position="210"/>
    </location>
</feature>
<dbReference type="GO" id="GO:0016020">
    <property type="term" value="C:membrane"/>
    <property type="evidence" value="ECO:0007669"/>
    <property type="project" value="UniProtKB-SubCell"/>
</dbReference>
<gene>
    <name evidence="7" type="ORF">FYJ83_16855</name>
</gene>
<dbReference type="Pfam" id="PF01169">
    <property type="entry name" value="GDT1"/>
    <property type="match status" value="2"/>
</dbReference>
<feature type="transmembrane region" description="Helical" evidence="6">
    <location>
        <begin position="163"/>
        <end position="183"/>
    </location>
</feature>
<feature type="transmembrane region" description="Helical" evidence="6">
    <location>
        <begin position="130"/>
        <end position="151"/>
    </location>
</feature>
<reference evidence="7 8" key="1">
    <citation type="submission" date="2019-09" db="EMBL/GenBank/DDBJ databases">
        <title>In-depth cultivation of the pig gut microbiome towards novel bacterial diversity and tailored functional studies.</title>
        <authorList>
            <person name="Wylensek D."/>
            <person name="Hitch T.C.A."/>
            <person name="Clavel T."/>
        </authorList>
    </citation>
    <scope>NUCLEOTIDE SEQUENCE [LARGE SCALE GENOMIC DNA]</scope>
    <source>
        <strain evidence="7 8">WCA3-693-APC-4?</strain>
    </source>
</reference>
<evidence type="ECO:0000256" key="1">
    <source>
        <dbReference type="ARBA" id="ARBA00004141"/>
    </source>
</evidence>
<sequence length="374" mass="41777">MFGELIRAFLLIFAAEMGDKTQIIAMTFATQYKVKEVIFGVILGVIFNHGIAILLGRFISTVVPMNLIQIVAGIMFVVFGVMALKDEDIDETNDKKSFSPIITVAIAFFVGELGDKTQLTAMTLSIEASYPIFILVGTTLGMVATSGFGIFIGSKIGEKIPEIAIKVASSIVFIFFGSLKLFNTIPKDYINITNIILYLLIIAIIEIILMKKLINNRRGKEKSPMIDVASKLYNQTKVINETIESICLGEGKCGKCIGSNCLIGYTRFIIKEARKNGNYYSDAYINLDFLIKKEYDNNKVLEALSIIMVDSVNNSWNTDENFVINKVRNSLEVIIFGQIIGHKSDINTYFKEAKLLNKEYGTLLEKKVYTKLHN</sequence>
<evidence type="ECO:0000256" key="4">
    <source>
        <dbReference type="ARBA" id="ARBA00022989"/>
    </source>
</evidence>
<dbReference type="InterPro" id="IPR001727">
    <property type="entry name" value="GDT1-like"/>
</dbReference>
<protein>
    <recommendedName>
        <fullName evidence="6">GDT1 family protein</fullName>
    </recommendedName>
</protein>
<organism evidence="7 8">
    <name type="scientific">Tissierella pigra</name>
    <dbReference type="NCBI Taxonomy" id="2607614"/>
    <lineage>
        <taxon>Bacteria</taxon>
        <taxon>Bacillati</taxon>
        <taxon>Bacillota</taxon>
        <taxon>Tissierellia</taxon>
        <taxon>Tissierellales</taxon>
        <taxon>Tissierellaceae</taxon>
        <taxon>Tissierella</taxon>
    </lineage>
</organism>